<dbReference type="Proteomes" id="UP001139887">
    <property type="component" value="Unassembled WGS sequence"/>
</dbReference>
<dbReference type="GO" id="GO:0046872">
    <property type="term" value="F:metal ion binding"/>
    <property type="evidence" value="ECO:0007669"/>
    <property type="project" value="UniProtKB-KW"/>
</dbReference>
<comment type="cofactor">
    <cofactor evidence="1">
        <name>Mn(2+)</name>
        <dbReference type="ChEBI" id="CHEBI:29035"/>
    </cofactor>
</comment>
<organism evidence="8 9">
    <name type="scientific">Coemansia brasiliensis</name>
    <dbReference type="NCBI Taxonomy" id="2650707"/>
    <lineage>
        <taxon>Eukaryota</taxon>
        <taxon>Fungi</taxon>
        <taxon>Fungi incertae sedis</taxon>
        <taxon>Zoopagomycota</taxon>
        <taxon>Kickxellomycotina</taxon>
        <taxon>Kickxellomycetes</taxon>
        <taxon>Kickxellales</taxon>
        <taxon>Kickxellaceae</taxon>
        <taxon>Coemansia</taxon>
    </lineage>
</organism>
<dbReference type="PROSITE" id="PS51462">
    <property type="entry name" value="NUDIX"/>
    <property type="match status" value="1"/>
</dbReference>
<keyword evidence="3" id="KW-0479">Metal-binding</keyword>
<reference evidence="8" key="1">
    <citation type="submission" date="2022-07" db="EMBL/GenBank/DDBJ databases">
        <title>Phylogenomic reconstructions and comparative analyses of Kickxellomycotina fungi.</title>
        <authorList>
            <person name="Reynolds N.K."/>
            <person name="Stajich J.E."/>
            <person name="Barry K."/>
            <person name="Grigoriev I.V."/>
            <person name="Crous P."/>
            <person name="Smith M.E."/>
        </authorList>
    </citation>
    <scope>NUCLEOTIDE SEQUENCE</scope>
    <source>
        <strain evidence="8">NRRL 1566</strain>
    </source>
</reference>
<dbReference type="InterPro" id="IPR039121">
    <property type="entry name" value="NUDT19"/>
</dbReference>
<evidence type="ECO:0000259" key="7">
    <source>
        <dbReference type="PROSITE" id="PS51462"/>
    </source>
</evidence>
<proteinExistence type="predicted"/>
<dbReference type="InterPro" id="IPR015797">
    <property type="entry name" value="NUDIX_hydrolase-like_dom_sf"/>
</dbReference>
<name>A0A9W8LW59_9FUNG</name>
<sequence length="290" mass="31737">MATKAAASLIVTAPRAALKGRAASQQKSAFDYGVLMVRRRTGGSFGSALVFPGGIVEPQDQLCPNPASACAVRETFEETGLLLADASILNANDKVDPVRLQAVAQSCPLLGTQALARWVTPRAQKKRFDTWFMLLNLPDRSLLLDRLQKERLQVSEVVELDWFAPDQLLLANRRAQMPLYPPQLYVLLELARFPKHADLCKAASQLSRNPDYAAVEPVLVPRGDGKVVALLPGDCAYSPTEPQVPEQYLYGDKLPSKPLHRLEMSPAAKGGFVDARLFRTGTPKPLSSHL</sequence>
<accession>A0A9W8LW59</accession>
<dbReference type="Pfam" id="PF00293">
    <property type="entry name" value="NUDIX"/>
    <property type="match status" value="1"/>
</dbReference>
<dbReference type="SUPFAM" id="SSF55811">
    <property type="entry name" value="Nudix"/>
    <property type="match status" value="1"/>
</dbReference>
<keyword evidence="6" id="KW-0464">Manganese</keyword>
<dbReference type="AlphaFoldDB" id="A0A9W8LW59"/>
<gene>
    <name evidence="8" type="ORF">IWW36_004544</name>
</gene>
<evidence type="ECO:0000256" key="4">
    <source>
        <dbReference type="ARBA" id="ARBA00022801"/>
    </source>
</evidence>
<dbReference type="Gene3D" id="3.90.79.10">
    <property type="entry name" value="Nucleoside Triphosphate Pyrophosphohydrolase"/>
    <property type="match status" value="1"/>
</dbReference>
<keyword evidence="5" id="KW-0460">Magnesium</keyword>
<evidence type="ECO:0000256" key="1">
    <source>
        <dbReference type="ARBA" id="ARBA00001936"/>
    </source>
</evidence>
<dbReference type="CDD" id="cd18870">
    <property type="entry name" value="NUDIX_AcylCoAdiphos_Nudt19"/>
    <property type="match status" value="1"/>
</dbReference>
<comment type="cofactor">
    <cofactor evidence="2">
        <name>Mg(2+)</name>
        <dbReference type="ChEBI" id="CHEBI:18420"/>
    </cofactor>
</comment>
<evidence type="ECO:0000256" key="6">
    <source>
        <dbReference type="ARBA" id="ARBA00023211"/>
    </source>
</evidence>
<dbReference type="OrthoDB" id="1695362at2759"/>
<keyword evidence="4" id="KW-0378">Hydrolase</keyword>
<evidence type="ECO:0000313" key="9">
    <source>
        <dbReference type="Proteomes" id="UP001139887"/>
    </source>
</evidence>
<dbReference type="GO" id="GO:0016818">
    <property type="term" value="F:hydrolase activity, acting on acid anhydrides, in phosphorus-containing anhydrides"/>
    <property type="evidence" value="ECO:0007669"/>
    <property type="project" value="InterPro"/>
</dbReference>
<comment type="caution">
    <text evidence="8">The sequence shown here is derived from an EMBL/GenBank/DDBJ whole genome shotgun (WGS) entry which is preliminary data.</text>
</comment>
<keyword evidence="9" id="KW-1185">Reference proteome</keyword>
<evidence type="ECO:0000256" key="2">
    <source>
        <dbReference type="ARBA" id="ARBA00001946"/>
    </source>
</evidence>
<dbReference type="EMBL" id="JANBUW010000643">
    <property type="protein sequence ID" value="KAJ2846022.1"/>
    <property type="molecule type" value="Genomic_DNA"/>
</dbReference>
<feature type="domain" description="Nudix hydrolase" evidence="7">
    <location>
        <begin position="2"/>
        <end position="185"/>
    </location>
</feature>
<protein>
    <recommendedName>
        <fullName evidence="7">Nudix hydrolase domain-containing protein</fullName>
    </recommendedName>
</protein>
<dbReference type="InterPro" id="IPR000086">
    <property type="entry name" value="NUDIX_hydrolase_dom"/>
</dbReference>
<dbReference type="PANTHER" id="PTHR12318">
    <property type="entry name" value="TESTOSTERONE-REGULATED PROTEIN RP2"/>
    <property type="match status" value="1"/>
</dbReference>
<dbReference type="PANTHER" id="PTHR12318:SF0">
    <property type="entry name" value="ACYL-COENZYME A DIPHOSPHATASE NUDT19"/>
    <property type="match status" value="1"/>
</dbReference>
<evidence type="ECO:0000313" key="8">
    <source>
        <dbReference type="EMBL" id="KAJ2846022.1"/>
    </source>
</evidence>
<evidence type="ECO:0000256" key="3">
    <source>
        <dbReference type="ARBA" id="ARBA00022723"/>
    </source>
</evidence>
<evidence type="ECO:0000256" key="5">
    <source>
        <dbReference type="ARBA" id="ARBA00022842"/>
    </source>
</evidence>